<dbReference type="EMBL" id="KK112708">
    <property type="protein sequence ID" value="KFM58348.1"/>
    <property type="molecule type" value="Genomic_DNA"/>
</dbReference>
<feature type="region of interest" description="Disordered" evidence="1">
    <location>
        <begin position="23"/>
        <end position="46"/>
    </location>
</feature>
<protein>
    <submittedName>
        <fullName evidence="3">Uncharacterized protein</fullName>
    </submittedName>
</protein>
<keyword evidence="2" id="KW-0472">Membrane</keyword>
<feature type="transmembrane region" description="Helical" evidence="2">
    <location>
        <begin position="85"/>
        <end position="103"/>
    </location>
</feature>
<keyword evidence="2" id="KW-0812">Transmembrane</keyword>
<keyword evidence="2" id="KW-1133">Transmembrane helix</keyword>
<dbReference type="Proteomes" id="UP000054359">
    <property type="component" value="Unassembled WGS sequence"/>
</dbReference>
<gene>
    <name evidence="3" type="ORF">X975_04273</name>
</gene>
<proteinExistence type="predicted"/>
<feature type="non-terminal residue" evidence="3">
    <location>
        <position position="109"/>
    </location>
</feature>
<dbReference type="AlphaFoldDB" id="A0A087SZQ9"/>
<evidence type="ECO:0000313" key="3">
    <source>
        <dbReference type="EMBL" id="KFM58348.1"/>
    </source>
</evidence>
<sequence>MWKKPESEVPKISLKPKLLNRQQVQSLKKRSELSRKKENGKRKKRSKELLHLKKRLTFLARLLHKIRKNTACKISGNIILKMETFFILGALFVNISLVIFYMHTLKDAE</sequence>
<name>A0A087SZQ9_STEMI</name>
<keyword evidence="4" id="KW-1185">Reference proteome</keyword>
<organism evidence="3 4">
    <name type="scientific">Stegodyphus mimosarum</name>
    <name type="common">African social velvet spider</name>
    <dbReference type="NCBI Taxonomy" id="407821"/>
    <lineage>
        <taxon>Eukaryota</taxon>
        <taxon>Metazoa</taxon>
        <taxon>Ecdysozoa</taxon>
        <taxon>Arthropoda</taxon>
        <taxon>Chelicerata</taxon>
        <taxon>Arachnida</taxon>
        <taxon>Araneae</taxon>
        <taxon>Araneomorphae</taxon>
        <taxon>Entelegynae</taxon>
        <taxon>Eresoidea</taxon>
        <taxon>Eresidae</taxon>
        <taxon>Stegodyphus</taxon>
    </lineage>
</organism>
<reference evidence="3 4" key="1">
    <citation type="submission" date="2013-11" db="EMBL/GenBank/DDBJ databases">
        <title>Genome sequencing of Stegodyphus mimosarum.</title>
        <authorList>
            <person name="Bechsgaard J."/>
        </authorList>
    </citation>
    <scope>NUCLEOTIDE SEQUENCE [LARGE SCALE GENOMIC DNA]</scope>
</reference>
<evidence type="ECO:0000313" key="4">
    <source>
        <dbReference type="Proteomes" id="UP000054359"/>
    </source>
</evidence>
<evidence type="ECO:0000256" key="2">
    <source>
        <dbReference type="SAM" id="Phobius"/>
    </source>
</evidence>
<accession>A0A087SZQ9</accession>
<evidence type="ECO:0000256" key="1">
    <source>
        <dbReference type="SAM" id="MobiDB-lite"/>
    </source>
</evidence>